<dbReference type="Gene3D" id="3.50.50.60">
    <property type="entry name" value="FAD/NAD(P)-binding domain"/>
    <property type="match status" value="1"/>
</dbReference>
<evidence type="ECO:0000256" key="3">
    <source>
        <dbReference type="ARBA" id="ARBA00022827"/>
    </source>
</evidence>
<dbReference type="InterPro" id="IPR036188">
    <property type="entry name" value="FAD/NAD-bd_sf"/>
</dbReference>
<reference evidence="7 8" key="1">
    <citation type="submission" date="2017-12" db="EMBL/GenBank/DDBJ databases">
        <title>Comparative genomics of Botrytis spp.</title>
        <authorList>
            <person name="Valero-Jimenez C.A."/>
            <person name="Tapia P."/>
            <person name="Veloso J."/>
            <person name="Silva-Moreno E."/>
            <person name="Staats M."/>
            <person name="Valdes J.H."/>
            <person name="Van Kan J.A.L."/>
        </authorList>
    </citation>
    <scope>NUCLEOTIDE SEQUENCE [LARGE SCALE GENOMIC DNA]</scope>
    <source>
        <strain evidence="7 8">MUCL2120</strain>
    </source>
</reference>
<accession>A0A4Z1HTN2</accession>
<dbReference type="InterPro" id="IPR038220">
    <property type="entry name" value="PHOX_C_sf"/>
</dbReference>
<dbReference type="GO" id="GO:0071949">
    <property type="term" value="F:FAD binding"/>
    <property type="evidence" value="ECO:0007669"/>
    <property type="project" value="InterPro"/>
</dbReference>
<name>A0A4Z1HTN2_9HELO</name>
<dbReference type="Proteomes" id="UP000297452">
    <property type="component" value="Unassembled WGS sequence"/>
</dbReference>
<evidence type="ECO:0000256" key="5">
    <source>
        <dbReference type="SAM" id="MobiDB-lite"/>
    </source>
</evidence>
<keyword evidence="2" id="KW-0285">Flavoprotein</keyword>
<dbReference type="PANTHER" id="PTHR43004">
    <property type="entry name" value="TRK SYSTEM POTASSIUM UPTAKE PROTEIN"/>
    <property type="match status" value="1"/>
</dbReference>
<dbReference type="InterPro" id="IPR036249">
    <property type="entry name" value="Thioredoxin-like_sf"/>
</dbReference>
<keyword evidence="3" id="KW-0274">FAD</keyword>
<comment type="caution">
    <text evidence="7">The sequence shown here is derived from an EMBL/GenBank/DDBJ whole genome shotgun (WGS) entry which is preliminary data.</text>
</comment>
<dbReference type="EMBL" id="PQXJ01000388">
    <property type="protein sequence ID" value="TGO50562.1"/>
    <property type="molecule type" value="Genomic_DNA"/>
</dbReference>
<evidence type="ECO:0000259" key="6">
    <source>
        <dbReference type="Pfam" id="PF01494"/>
    </source>
</evidence>
<evidence type="ECO:0000256" key="2">
    <source>
        <dbReference type="ARBA" id="ARBA00022630"/>
    </source>
</evidence>
<feature type="region of interest" description="Disordered" evidence="5">
    <location>
        <begin position="134"/>
        <end position="156"/>
    </location>
</feature>
<dbReference type="GO" id="GO:0016709">
    <property type="term" value="F:oxidoreductase activity, acting on paired donors, with incorporation or reduction of molecular oxygen, NAD(P)H as one donor, and incorporation of one atom of oxygen"/>
    <property type="evidence" value="ECO:0007669"/>
    <property type="project" value="UniProtKB-ARBA"/>
</dbReference>
<organism evidence="7 8">
    <name type="scientific">Botryotinia narcissicola</name>
    <dbReference type="NCBI Taxonomy" id="278944"/>
    <lineage>
        <taxon>Eukaryota</taxon>
        <taxon>Fungi</taxon>
        <taxon>Dikarya</taxon>
        <taxon>Ascomycota</taxon>
        <taxon>Pezizomycotina</taxon>
        <taxon>Leotiomycetes</taxon>
        <taxon>Helotiales</taxon>
        <taxon>Sclerotiniaceae</taxon>
        <taxon>Botryotinia</taxon>
    </lineage>
</organism>
<dbReference type="SUPFAM" id="SSF54373">
    <property type="entry name" value="FAD-linked reductases, C-terminal domain"/>
    <property type="match status" value="1"/>
</dbReference>
<evidence type="ECO:0000313" key="7">
    <source>
        <dbReference type="EMBL" id="TGO50562.1"/>
    </source>
</evidence>
<feature type="domain" description="FAD-binding" evidence="6">
    <location>
        <begin position="154"/>
        <end position="206"/>
    </location>
</feature>
<evidence type="ECO:0000256" key="1">
    <source>
        <dbReference type="ARBA" id="ARBA00007801"/>
    </source>
</evidence>
<keyword evidence="8" id="KW-1185">Reference proteome</keyword>
<dbReference type="Pfam" id="PF01494">
    <property type="entry name" value="FAD_binding_3"/>
    <property type="match status" value="1"/>
</dbReference>
<evidence type="ECO:0000256" key="4">
    <source>
        <dbReference type="ARBA" id="ARBA00023002"/>
    </source>
</evidence>
<dbReference type="OrthoDB" id="1716816at2759"/>
<dbReference type="PANTHER" id="PTHR43004:SF15">
    <property type="entry name" value="MONOOXYGENASE, PUTATIVE (AFU_ORTHOLOGUE AFUA_6G03030)-RELATED"/>
    <property type="match status" value="1"/>
</dbReference>
<gene>
    <name evidence="7" type="ORF">BOTNAR_0388g00020</name>
</gene>
<dbReference type="AlphaFoldDB" id="A0A4Z1HTN2"/>
<evidence type="ECO:0000313" key="8">
    <source>
        <dbReference type="Proteomes" id="UP000297452"/>
    </source>
</evidence>
<dbReference type="InterPro" id="IPR050641">
    <property type="entry name" value="RIFMO-like"/>
</dbReference>
<comment type="similarity">
    <text evidence="1">Belongs to the PheA/TfdB FAD monooxygenase family.</text>
</comment>
<dbReference type="SUPFAM" id="SSF51905">
    <property type="entry name" value="FAD/NAD(P)-binding domain"/>
    <property type="match status" value="1"/>
</dbReference>
<proteinExistence type="inferred from homology"/>
<dbReference type="Gene3D" id="3.30.9.10">
    <property type="entry name" value="D-Amino Acid Oxidase, subunit A, domain 2"/>
    <property type="match status" value="2"/>
</dbReference>
<protein>
    <recommendedName>
        <fullName evidence="6">FAD-binding domain-containing protein</fullName>
    </recommendedName>
</protein>
<dbReference type="InterPro" id="IPR002938">
    <property type="entry name" value="FAD-bd"/>
</dbReference>
<keyword evidence="4" id="KW-0560">Oxidoreductase</keyword>
<sequence length="373" mass="41691">MPASQYKSREFRDFRTLLSRELPLPTISSQPIQSSDGHEKYEAVVIGPRTLEVLKSLDVADEILNHGCHMSEPKQPDHIWAVVETVADMKCPDVRKRCAIHSAAGYVMIIPREHISTDQYLTRLHAQIKDEIPVESTDHGNPVARKKSRSNQKAGQGMNVSMMHSYNLAWKLAHEIYSLSPEPPGASVLNTYESELVTVGRMLVEFDTKFTSVFSGQIGSDSFAEGLNHEQFLKVCSDGSNFTSDCGIEYLQSITVEATSIENSHLFSGDIDLHGTSKPGRRLPDSVAREYADSHLRHLQDDFLSTGRLRILVFTTSDLLEPHGNSSRASVGICNDTIPTFQKVMVELVVIQPFVERVFEWTDVPTCVKEFGK</sequence>
<dbReference type="SUPFAM" id="SSF52833">
    <property type="entry name" value="Thioredoxin-like"/>
    <property type="match status" value="1"/>
</dbReference>
<dbReference type="Gene3D" id="3.40.30.20">
    <property type="match status" value="1"/>
</dbReference>
<dbReference type="STRING" id="278944.A0A4Z1HTN2"/>